<dbReference type="AlphaFoldDB" id="A0A364K6S2"/>
<dbReference type="GO" id="GO:0016874">
    <property type="term" value="F:ligase activity"/>
    <property type="evidence" value="ECO:0007669"/>
    <property type="project" value="UniProtKB-UniRule"/>
</dbReference>
<dbReference type="PIRSF" id="PIRSF012535">
    <property type="entry name" value="UCP012535"/>
    <property type="match status" value="1"/>
</dbReference>
<protein>
    <recommendedName>
        <fullName evidence="2">Putative cysteine ligase BshC</fullName>
        <ecNumber evidence="2">6.-.-.-</ecNumber>
    </recommendedName>
</protein>
<evidence type="ECO:0000259" key="3">
    <source>
        <dbReference type="Pfam" id="PF10079"/>
    </source>
</evidence>
<comment type="function">
    <text evidence="2">Involved in bacillithiol (BSH) biosynthesis. May catalyze the last step of the pathway, the addition of cysteine to glucosamine malate (GlcN-Mal) to generate BSH.</text>
</comment>
<dbReference type="InterPro" id="IPR011199">
    <property type="entry name" value="Bacillithiol_biosynth_BshC"/>
</dbReference>
<comment type="similarity">
    <text evidence="2">Belongs to the BshC family.</text>
</comment>
<keyword evidence="1 2" id="KW-0436">Ligase</keyword>
<dbReference type="InterPro" id="IPR055399">
    <property type="entry name" value="CC_BshC"/>
</dbReference>
<dbReference type="EMBL" id="QJKK01000003">
    <property type="protein sequence ID" value="RAL26005.1"/>
    <property type="molecule type" value="Genomic_DNA"/>
</dbReference>
<dbReference type="HAMAP" id="MF_01867">
    <property type="entry name" value="BshC"/>
    <property type="match status" value="1"/>
</dbReference>
<dbReference type="NCBIfam" id="TIGR03998">
    <property type="entry name" value="thiol_BshC"/>
    <property type="match status" value="1"/>
</dbReference>
<dbReference type="RefSeq" id="WP_113658619.1">
    <property type="nucleotide sequence ID" value="NZ_KZ845665.1"/>
</dbReference>
<reference evidence="5 6" key="1">
    <citation type="submission" date="2018-06" db="EMBL/GenBank/DDBJ databases">
        <title>Thermoflavimicrobium daqus sp. nov., a thermophilic microbe isolated from Moutai-flavour Daqu.</title>
        <authorList>
            <person name="Wang X."/>
            <person name="Zhou H."/>
        </authorList>
    </citation>
    <scope>NUCLEOTIDE SEQUENCE [LARGE SCALE GENOMIC DNA]</scope>
    <source>
        <strain evidence="5 6">FBKL4.011</strain>
    </source>
</reference>
<keyword evidence="6" id="KW-1185">Reference proteome</keyword>
<evidence type="ECO:0000256" key="1">
    <source>
        <dbReference type="ARBA" id="ARBA00022598"/>
    </source>
</evidence>
<dbReference type="Proteomes" id="UP000251213">
    <property type="component" value="Unassembled WGS sequence"/>
</dbReference>
<comment type="caution">
    <text evidence="5">The sequence shown here is derived from an EMBL/GenBank/DDBJ whole genome shotgun (WGS) entry which is preliminary data.</text>
</comment>
<dbReference type="InterPro" id="IPR055398">
    <property type="entry name" value="Rossmann-like_BshC"/>
</dbReference>
<reference evidence="5 6" key="2">
    <citation type="submission" date="2018-06" db="EMBL/GenBank/DDBJ databases">
        <authorList>
            <person name="Zhirakovskaya E."/>
        </authorList>
    </citation>
    <scope>NUCLEOTIDE SEQUENCE [LARGE SCALE GENOMIC DNA]</scope>
    <source>
        <strain evidence="5 6">FBKL4.011</strain>
    </source>
</reference>
<evidence type="ECO:0000256" key="2">
    <source>
        <dbReference type="HAMAP-Rule" id="MF_01867"/>
    </source>
</evidence>
<organism evidence="5 6">
    <name type="scientific">Thermoflavimicrobium daqui</name>
    <dbReference type="NCBI Taxonomy" id="2137476"/>
    <lineage>
        <taxon>Bacteria</taxon>
        <taxon>Bacillati</taxon>
        <taxon>Bacillota</taxon>
        <taxon>Bacilli</taxon>
        <taxon>Bacillales</taxon>
        <taxon>Thermoactinomycetaceae</taxon>
        <taxon>Thermoflavimicrobium</taxon>
    </lineage>
</organism>
<dbReference type="OrthoDB" id="9765151at2"/>
<name>A0A364K6S2_9BACL</name>
<proteinExistence type="inferred from homology"/>
<dbReference type="Pfam" id="PF24850">
    <property type="entry name" value="CC_BshC"/>
    <property type="match status" value="1"/>
</dbReference>
<sequence length="552" mass="65498">MKQVAPNRMKYKQITNPWSSRFTIDYYNFNNTIHSLYEYNPFDDQSYVKRISYLEGRENLAHRQELVQILRSFHAPELLHPKVEYNLQRLSQSDSVVVIGGQQAGLMTGPMYTIHKAITIIQIAHNEEKKLGRPVIPVFWIAGEDHDLDEVDHVWIQDDRAQLVKHRLDYEDKGKYPISSLKIKPEQLHIWLAELSKLLPDSPYKQEWLKRCTSLITEPISWTRYFARLMHDLFGKWGLILIDSSDLALRKFEVSFFQKLLEKNQILSEKVAKAATQFEKLGYDVPVELSDQKAHLFIHADGERHLLYRDQDEWFTKEGQHRFSTEQIIKILHDSPEKFSNNVLTRPLMQEFLFPTLVFVGGGSEVAYWGLLKEAFLEMGLQMPIVFPRPSMTIVDRRVQKRMEQFQLTWSDLVSDLEKKKDEWLEHQTHVDFSAMFDDLKLKTEELYQPLIKILKKEVGMDLNQMAEKNKQKVWEQIDFLAQYTERQFTLKHQTVLRRWDELISTLSPRKRPQERVLNLLSFWNRHGLEWIDQVISDPFIHRENHLQLIIM</sequence>
<feature type="domain" description="Bacillithiol biosynthesis BshC N-terminal Rossmann-like" evidence="3">
    <location>
        <begin position="9"/>
        <end position="389"/>
    </location>
</feature>
<evidence type="ECO:0000313" key="5">
    <source>
        <dbReference type="EMBL" id="RAL26005.1"/>
    </source>
</evidence>
<gene>
    <name evidence="2 5" type="primary">bshC</name>
    <name evidence="5" type="ORF">DL897_08050</name>
</gene>
<feature type="domain" description="Bacillithiol biosynthesis BshC C-terminal coiled-coil" evidence="4">
    <location>
        <begin position="392"/>
        <end position="547"/>
    </location>
</feature>
<evidence type="ECO:0000313" key="6">
    <source>
        <dbReference type="Proteomes" id="UP000251213"/>
    </source>
</evidence>
<dbReference type="EC" id="6.-.-.-" evidence="2"/>
<evidence type="ECO:0000259" key="4">
    <source>
        <dbReference type="Pfam" id="PF24850"/>
    </source>
</evidence>
<accession>A0A364K6S2</accession>
<dbReference type="Pfam" id="PF10079">
    <property type="entry name" value="Rossmann-like_BshC"/>
    <property type="match status" value="1"/>
</dbReference>